<dbReference type="GO" id="GO:0016020">
    <property type="term" value="C:membrane"/>
    <property type="evidence" value="ECO:0007669"/>
    <property type="project" value="InterPro"/>
</dbReference>
<gene>
    <name evidence="3" type="ORF">J421_4262</name>
</gene>
<feature type="domain" description="EamA" evidence="2">
    <location>
        <begin position="12"/>
        <end position="131"/>
    </location>
</feature>
<dbReference type="eggNOG" id="COG0697">
    <property type="taxonomic scope" value="Bacteria"/>
</dbReference>
<feature type="transmembrane region" description="Helical" evidence="1">
    <location>
        <begin position="197"/>
        <end position="217"/>
    </location>
</feature>
<feature type="transmembrane region" description="Helical" evidence="1">
    <location>
        <begin position="117"/>
        <end position="134"/>
    </location>
</feature>
<dbReference type="Proteomes" id="UP000019151">
    <property type="component" value="Chromosome"/>
</dbReference>
<protein>
    <recommendedName>
        <fullName evidence="2">EamA domain-containing protein</fullName>
    </recommendedName>
</protein>
<evidence type="ECO:0000256" key="1">
    <source>
        <dbReference type="SAM" id="Phobius"/>
    </source>
</evidence>
<evidence type="ECO:0000313" key="3">
    <source>
        <dbReference type="EMBL" id="AHG91799.1"/>
    </source>
</evidence>
<dbReference type="KEGG" id="gba:J421_4262"/>
<dbReference type="SUPFAM" id="SSF103481">
    <property type="entry name" value="Multidrug resistance efflux transporter EmrE"/>
    <property type="match status" value="2"/>
</dbReference>
<dbReference type="EMBL" id="CP007128">
    <property type="protein sequence ID" value="AHG91799.1"/>
    <property type="molecule type" value="Genomic_DNA"/>
</dbReference>
<feature type="transmembrane region" description="Helical" evidence="1">
    <location>
        <begin position="59"/>
        <end position="80"/>
    </location>
</feature>
<feature type="transmembrane region" description="Helical" evidence="1">
    <location>
        <begin position="149"/>
        <end position="168"/>
    </location>
</feature>
<evidence type="ECO:0000259" key="2">
    <source>
        <dbReference type="Pfam" id="PF00892"/>
    </source>
</evidence>
<dbReference type="PANTHER" id="PTHR22911">
    <property type="entry name" value="ACYL-MALONYL CONDENSING ENZYME-RELATED"/>
    <property type="match status" value="1"/>
</dbReference>
<organism evidence="3 4">
    <name type="scientific">Gemmatirosa kalamazoonensis</name>
    <dbReference type="NCBI Taxonomy" id="861299"/>
    <lineage>
        <taxon>Bacteria</taxon>
        <taxon>Pseudomonadati</taxon>
        <taxon>Gemmatimonadota</taxon>
        <taxon>Gemmatimonadia</taxon>
        <taxon>Gemmatimonadales</taxon>
        <taxon>Gemmatimonadaceae</taxon>
        <taxon>Gemmatirosa</taxon>
    </lineage>
</organism>
<dbReference type="InterPro" id="IPR000620">
    <property type="entry name" value="EamA_dom"/>
</dbReference>
<feature type="domain" description="EamA" evidence="2">
    <location>
        <begin position="197"/>
        <end position="297"/>
    </location>
</feature>
<feature type="transmembrane region" description="Helical" evidence="1">
    <location>
        <begin position="33"/>
        <end position="52"/>
    </location>
</feature>
<dbReference type="RefSeq" id="WP_025413235.1">
    <property type="nucleotide sequence ID" value="NZ_CP007128.1"/>
</dbReference>
<dbReference type="PANTHER" id="PTHR22911:SF79">
    <property type="entry name" value="MOBA-LIKE NTP TRANSFERASE DOMAIN-CONTAINING PROTEIN"/>
    <property type="match status" value="1"/>
</dbReference>
<reference evidence="3 4" key="1">
    <citation type="journal article" date="2014" name="Genome Announc.">
        <title>Genome Sequence and Methylome of Soil Bacterium Gemmatirosa kalamazoonensis KBS708T, a Member of the Rarely Cultivated Gemmatimonadetes Phylum.</title>
        <authorList>
            <person name="Debruyn J.M."/>
            <person name="Radosevich M."/>
            <person name="Wommack K.E."/>
            <person name="Polson S.W."/>
            <person name="Hauser L.J."/>
            <person name="Fawaz M.N."/>
            <person name="Korlach J."/>
            <person name="Tsai Y.C."/>
        </authorList>
    </citation>
    <scope>NUCLEOTIDE SEQUENCE [LARGE SCALE GENOMIC DNA]</scope>
    <source>
        <strain evidence="3 4">KBS708</strain>
    </source>
</reference>
<dbReference type="InterPro" id="IPR037185">
    <property type="entry name" value="EmrE-like"/>
</dbReference>
<feature type="transmembrane region" description="Helical" evidence="1">
    <location>
        <begin position="252"/>
        <end position="274"/>
    </location>
</feature>
<keyword evidence="1" id="KW-0472">Membrane</keyword>
<dbReference type="InParanoid" id="W0RL53"/>
<evidence type="ECO:0000313" key="4">
    <source>
        <dbReference type="Proteomes" id="UP000019151"/>
    </source>
</evidence>
<feature type="transmembrane region" description="Helical" evidence="1">
    <location>
        <begin position="280"/>
        <end position="301"/>
    </location>
</feature>
<dbReference type="STRING" id="861299.J421_4262"/>
<name>W0RL53_9BACT</name>
<keyword evidence="4" id="KW-1185">Reference proteome</keyword>
<dbReference type="OrthoDB" id="9814731at2"/>
<dbReference type="Pfam" id="PF00892">
    <property type="entry name" value="EamA"/>
    <property type="match status" value="2"/>
</dbReference>
<sequence length="317" mass="32901">MSLSGVAARLRLLATALLFSTGGAGIKWTMLGAWQVSCFRSGVAAVAVWLFVPAARRRWGWRVLVVALAYAMTLTLFVIANKLTTAANAIFLQSTAPLWVLLAGPLVLRERATREDLVFMGVVALGMALFFVGADRPQATAPDPARGNVLAAISGVGYAGVVLGLRWVGRGRVPAESLSATADEAATEAPSGASDDAITTVIAGNVLACLVALPMALPLPPVHAADVVVVLYLGAVQIGLAYFLMSTAMPHVPALAASTILLVEPALNPLWAWLVHGERPAPLALAGGATIILGAAVKSWWDGRRLPFAQDAGQASA</sequence>
<keyword evidence="1" id="KW-0812">Transmembrane</keyword>
<feature type="transmembrane region" description="Helical" evidence="1">
    <location>
        <begin position="223"/>
        <end position="245"/>
    </location>
</feature>
<feature type="transmembrane region" description="Helical" evidence="1">
    <location>
        <begin position="86"/>
        <end position="108"/>
    </location>
</feature>
<proteinExistence type="predicted"/>
<dbReference type="AlphaFoldDB" id="W0RL53"/>
<accession>W0RL53</accession>
<keyword evidence="1" id="KW-1133">Transmembrane helix</keyword>
<dbReference type="HOGENOM" id="CLU_033863_17_2_0"/>